<dbReference type="GO" id="GO:0016874">
    <property type="term" value="F:ligase activity"/>
    <property type="evidence" value="ECO:0007669"/>
    <property type="project" value="UniProtKB-KW"/>
</dbReference>
<evidence type="ECO:0000313" key="11">
    <source>
        <dbReference type="EMBL" id="MDJ1371561.1"/>
    </source>
</evidence>
<keyword evidence="2 8" id="KW-0547">Nucleotide-binding</keyword>
<comment type="caution">
    <text evidence="11">The sequence shown here is derived from an EMBL/GenBank/DDBJ whole genome shotgun (WGS) entry which is preliminary data.</text>
</comment>
<dbReference type="Pfam" id="PF00579">
    <property type="entry name" value="tRNA-synt_1b"/>
    <property type="match status" value="1"/>
</dbReference>
<keyword evidence="1 8" id="KW-0436">Ligase</keyword>
<evidence type="ECO:0000256" key="9">
    <source>
        <dbReference type="PROSITE-ProRule" id="PRU00182"/>
    </source>
</evidence>
<dbReference type="InterPro" id="IPR036986">
    <property type="entry name" value="S4_RNA-bd_sf"/>
</dbReference>
<dbReference type="CDD" id="cd00805">
    <property type="entry name" value="TyrRS_core"/>
    <property type="match status" value="1"/>
</dbReference>
<dbReference type="EMBL" id="PXVD01000014">
    <property type="protein sequence ID" value="MDJ1371561.1"/>
    <property type="molecule type" value="Genomic_DNA"/>
</dbReference>
<dbReference type="CDD" id="cd00165">
    <property type="entry name" value="S4"/>
    <property type="match status" value="1"/>
</dbReference>
<dbReference type="InterPro" id="IPR001412">
    <property type="entry name" value="aa-tRNA-synth_I_CS"/>
</dbReference>
<evidence type="ECO:0000259" key="10">
    <source>
        <dbReference type="Pfam" id="PF22421"/>
    </source>
</evidence>
<dbReference type="Gene3D" id="3.40.50.620">
    <property type="entry name" value="HUPs"/>
    <property type="match status" value="1"/>
</dbReference>
<comment type="similarity">
    <text evidence="8">Belongs to the class-I aminoacyl-tRNA synthetase family. TyrS type 1 subfamily.</text>
</comment>
<dbReference type="Pfam" id="PF22421">
    <property type="entry name" value="SYY_C-terminal"/>
    <property type="match status" value="1"/>
</dbReference>
<proteinExistence type="inferred from homology"/>
<dbReference type="InterPro" id="IPR054608">
    <property type="entry name" value="SYY-like_C"/>
</dbReference>
<dbReference type="SUPFAM" id="SSF52374">
    <property type="entry name" value="Nucleotidylyl transferase"/>
    <property type="match status" value="1"/>
</dbReference>
<evidence type="ECO:0000256" key="7">
    <source>
        <dbReference type="ARBA" id="ARBA00048248"/>
    </source>
</evidence>
<evidence type="ECO:0000256" key="1">
    <source>
        <dbReference type="ARBA" id="ARBA00022598"/>
    </source>
</evidence>
<organism evidence="11 12">
    <name type="scientific">Gulosibacter molinativorax</name>
    <dbReference type="NCBI Taxonomy" id="256821"/>
    <lineage>
        <taxon>Bacteria</taxon>
        <taxon>Bacillati</taxon>
        <taxon>Actinomycetota</taxon>
        <taxon>Actinomycetes</taxon>
        <taxon>Micrococcales</taxon>
        <taxon>Microbacteriaceae</taxon>
        <taxon>Gulosibacter</taxon>
    </lineage>
</organism>
<dbReference type="Gene3D" id="3.10.290.10">
    <property type="entry name" value="RNA-binding S4 domain"/>
    <property type="match status" value="1"/>
</dbReference>
<feature type="binding site" evidence="8">
    <location>
        <position position="257"/>
    </location>
    <ligand>
        <name>ATP</name>
        <dbReference type="ChEBI" id="CHEBI:30616"/>
    </ligand>
</feature>
<dbReference type="EC" id="6.1.1.1" evidence="8"/>
<protein>
    <recommendedName>
        <fullName evidence="8">Tyrosine--tRNA ligase</fullName>
        <ecNumber evidence="8">6.1.1.1</ecNumber>
    </recommendedName>
    <alternativeName>
        <fullName evidence="8">Tyrosyl-tRNA synthetase</fullName>
        <shortName evidence="8">TyrRS</shortName>
    </alternativeName>
</protein>
<keyword evidence="8" id="KW-0963">Cytoplasm</keyword>
<reference evidence="11" key="2">
    <citation type="journal article" date="2022" name="Sci. Rep.">
        <title>In silico prediction of the enzymes involved in the degradation of the herbicide molinate by Gulosibacter molinativorax ON4T.</title>
        <authorList>
            <person name="Lopes A.R."/>
            <person name="Bunin E."/>
            <person name="Viana A.T."/>
            <person name="Froufe H."/>
            <person name="Munoz-Merida A."/>
            <person name="Pinho D."/>
            <person name="Figueiredo J."/>
            <person name="Barroso C."/>
            <person name="Vaz-Moreira I."/>
            <person name="Bellanger X."/>
            <person name="Egas C."/>
            <person name="Nunes O.C."/>
        </authorList>
    </citation>
    <scope>NUCLEOTIDE SEQUENCE</scope>
    <source>
        <strain evidence="11">ON4</strain>
    </source>
</reference>
<comment type="subunit">
    <text evidence="8">Homodimer.</text>
</comment>
<dbReference type="PRINTS" id="PR01040">
    <property type="entry name" value="TRNASYNTHTYR"/>
</dbReference>
<dbReference type="SUPFAM" id="SSF55174">
    <property type="entry name" value="Alpha-L RNA-binding motif"/>
    <property type="match status" value="1"/>
</dbReference>
<evidence type="ECO:0000256" key="6">
    <source>
        <dbReference type="ARBA" id="ARBA00023146"/>
    </source>
</evidence>
<keyword evidence="5 8" id="KW-0648">Protein biosynthesis</keyword>
<dbReference type="HAMAP" id="MF_02006">
    <property type="entry name" value="Tyr_tRNA_synth_type1"/>
    <property type="match status" value="1"/>
</dbReference>
<dbReference type="PANTHER" id="PTHR11766:SF0">
    <property type="entry name" value="TYROSINE--TRNA LIGASE, MITOCHONDRIAL"/>
    <property type="match status" value="1"/>
</dbReference>
<evidence type="ECO:0000256" key="8">
    <source>
        <dbReference type="HAMAP-Rule" id="MF_02006"/>
    </source>
</evidence>
<feature type="binding site" evidence="8">
    <location>
        <position position="194"/>
    </location>
    <ligand>
        <name>L-tyrosine</name>
        <dbReference type="ChEBI" id="CHEBI:58315"/>
    </ligand>
</feature>
<sequence length="444" mass="48715">MHHRIGTVSGVTLRDLSWQQNDASFDHILDELEWRGYIHVSTDLEELRARMNEGPITYYCGFDPTAPSLHLGHLVQLLLLRRLQLAGNNPIGVVGGSTGLIGDPRPTAERTLNSREVVADWVGKLRDQIEGYLDFEGDNGAQMVNNLDWTAELSAIDFLRDIGKHFRVGAMLKKDAVAARLNSDAGISYTEFSYQILQAYDFLQLYKRYGLELQTGGSDQWGNLVGGVDLVRRAEGASVHALGSPLITNSDGTKFGKSEGNAIWINAELTSPYAFYQFWLNTDDADVISRLKVFTFYSREEIGEFERKVADEPFRREAQRALARAVTVLVHGEEATDNAIAASEALFGQGDLLALNAETLQQAIAELPNTESTVGAELSQVLVDTGAVESLSAARRAIKQGGVSLNNARIEDEHRVIESGDLLPGSVIVVRRGKKTLVGATISE</sequence>
<feature type="domain" description="Tyrosine--tRNA ligase SYY-like C-terminal" evidence="10">
    <location>
        <begin position="360"/>
        <end position="436"/>
    </location>
</feature>
<comment type="function">
    <text evidence="8">Catalyzes the attachment of tyrosine to tRNA(Tyr) in a two-step reaction: tyrosine is first activated by ATP to form Tyr-AMP and then transferred to the acceptor end of tRNA(Tyr).</text>
</comment>
<name>A0ABT7C8L8_9MICO</name>
<gene>
    <name evidence="8" type="primary">tyrS</name>
    <name evidence="11" type="ORF">C7K25_09320</name>
</gene>
<evidence type="ECO:0000313" key="12">
    <source>
        <dbReference type="Proteomes" id="UP001170379"/>
    </source>
</evidence>
<feature type="short sequence motif" description="'HIGH' region" evidence="8">
    <location>
        <begin position="64"/>
        <end position="73"/>
    </location>
</feature>
<dbReference type="InterPro" id="IPR002307">
    <property type="entry name" value="Tyr-tRNA-ligase"/>
</dbReference>
<dbReference type="InterPro" id="IPR024107">
    <property type="entry name" value="Tyr-tRNA-ligase_bac_1"/>
</dbReference>
<evidence type="ECO:0000256" key="5">
    <source>
        <dbReference type="ARBA" id="ARBA00022917"/>
    </source>
</evidence>
<dbReference type="InterPro" id="IPR024088">
    <property type="entry name" value="Tyr-tRNA-ligase_bac-type"/>
</dbReference>
<dbReference type="InterPro" id="IPR014729">
    <property type="entry name" value="Rossmann-like_a/b/a_fold"/>
</dbReference>
<dbReference type="Proteomes" id="UP001170379">
    <property type="component" value="Unassembled WGS sequence"/>
</dbReference>
<dbReference type="PROSITE" id="PS50889">
    <property type="entry name" value="S4"/>
    <property type="match status" value="1"/>
</dbReference>
<keyword evidence="4 9" id="KW-0694">RNA-binding</keyword>
<dbReference type="Gene3D" id="1.10.240.10">
    <property type="entry name" value="Tyrosyl-Transfer RNA Synthetase"/>
    <property type="match status" value="1"/>
</dbReference>
<comment type="catalytic activity">
    <reaction evidence="7 8">
        <text>tRNA(Tyr) + L-tyrosine + ATP = L-tyrosyl-tRNA(Tyr) + AMP + diphosphate + H(+)</text>
        <dbReference type="Rhea" id="RHEA:10220"/>
        <dbReference type="Rhea" id="RHEA-COMP:9706"/>
        <dbReference type="Rhea" id="RHEA-COMP:9707"/>
        <dbReference type="ChEBI" id="CHEBI:15378"/>
        <dbReference type="ChEBI" id="CHEBI:30616"/>
        <dbReference type="ChEBI" id="CHEBI:33019"/>
        <dbReference type="ChEBI" id="CHEBI:58315"/>
        <dbReference type="ChEBI" id="CHEBI:78442"/>
        <dbReference type="ChEBI" id="CHEBI:78536"/>
        <dbReference type="ChEBI" id="CHEBI:456215"/>
        <dbReference type="EC" id="6.1.1.1"/>
    </reaction>
</comment>
<evidence type="ECO:0000256" key="4">
    <source>
        <dbReference type="ARBA" id="ARBA00022884"/>
    </source>
</evidence>
<dbReference type="InterPro" id="IPR002305">
    <property type="entry name" value="aa-tRNA-synth_Ic"/>
</dbReference>
<dbReference type="NCBIfam" id="TIGR00234">
    <property type="entry name" value="tyrS"/>
    <property type="match status" value="1"/>
</dbReference>
<dbReference type="RefSeq" id="WP_051266886.1">
    <property type="nucleotide sequence ID" value="NZ_CP028426.1"/>
</dbReference>
<keyword evidence="12" id="KW-1185">Reference proteome</keyword>
<comment type="subcellular location">
    <subcellularLocation>
        <location evidence="8">Cytoplasm</location>
    </subcellularLocation>
</comment>
<feature type="binding site" evidence="8">
    <location>
        <position position="59"/>
    </location>
    <ligand>
        <name>L-tyrosine</name>
        <dbReference type="ChEBI" id="CHEBI:58315"/>
    </ligand>
</feature>
<keyword evidence="3 8" id="KW-0067">ATP-binding</keyword>
<dbReference type="PANTHER" id="PTHR11766">
    <property type="entry name" value="TYROSYL-TRNA SYNTHETASE"/>
    <property type="match status" value="1"/>
</dbReference>
<reference evidence="11" key="1">
    <citation type="submission" date="2018-03" db="EMBL/GenBank/DDBJ databases">
        <authorList>
            <person name="Nunes O.C."/>
            <person name="Lopes A.R."/>
            <person name="Froufe H."/>
            <person name="Munoz-Merida A."/>
            <person name="Barroso C."/>
            <person name="Egas C."/>
        </authorList>
    </citation>
    <scope>NUCLEOTIDE SEQUENCE</scope>
    <source>
        <strain evidence="11">ON4</strain>
    </source>
</reference>
<keyword evidence="6 8" id="KW-0030">Aminoacyl-tRNA synthetase</keyword>
<feature type="binding site" evidence="8">
    <location>
        <position position="198"/>
    </location>
    <ligand>
        <name>L-tyrosine</name>
        <dbReference type="ChEBI" id="CHEBI:58315"/>
    </ligand>
</feature>
<evidence type="ECO:0000256" key="2">
    <source>
        <dbReference type="ARBA" id="ARBA00022741"/>
    </source>
</evidence>
<accession>A0ABT7C8L8</accession>
<feature type="short sequence motif" description="'KMSKS' region" evidence="8">
    <location>
        <begin position="254"/>
        <end position="258"/>
    </location>
</feature>
<dbReference type="PROSITE" id="PS00178">
    <property type="entry name" value="AA_TRNA_LIGASE_I"/>
    <property type="match status" value="1"/>
</dbReference>
<evidence type="ECO:0000256" key="3">
    <source>
        <dbReference type="ARBA" id="ARBA00022840"/>
    </source>
</evidence>